<feature type="domain" description="AAA-ATPase-like" evidence="1">
    <location>
        <begin position="4"/>
        <end position="224"/>
    </location>
</feature>
<evidence type="ECO:0000259" key="1">
    <source>
        <dbReference type="Pfam" id="PF09820"/>
    </source>
</evidence>
<dbReference type="EMBL" id="NRRY01000001">
    <property type="protein sequence ID" value="MBK1617009.1"/>
    <property type="molecule type" value="Genomic_DNA"/>
</dbReference>
<evidence type="ECO:0000313" key="2">
    <source>
        <dbReference type="EMBL" id="MBK1617009.1"/>
    </source>
</evidence>
<gene>
    <name evidence="2" type="ORF">CKO42_00795</name>
</gene>
<protein>
    <submittedName>
        <fullName evidence="2">AAA family ATPase</fullName>
    </submittedName>
</protein>
<dbReference type="PANTHER" id="PTHR34825">
    <property type="entry name" value="CONSERVED PROTEIN, WITH A WEAK D-GALACTARATE DEHYDRATASE/ALTRONATE HYDROLASE DOMAIN"/>
    <property type="match status" value="1"/>
</dbReference>
<name>A0A9X1B2J8_9GAMM</name>
<dbReference type="InterPro" id="IPR018631">
    <property type="entry name" value="AAA-ATPase-like_dom"/>
</dbReference>
<organism evidence="2 3">
    <name type="scientific">Lamprobacter modestohalophilus</name>
    <dbReference type="NCBI Taxonomy" id="1064514"/>
    <lineage>
        <taxon>Bacteria</taxon>
        <taxon>Pseudomonadati</taxon>
        <taxon>Pseudomonadota</taxon>
        <taxon>Gammaproteobacteria</taxon>
        <taxon>Chromatiales</taxon>
        <taxon>Chromatiaceae</taxon>
        <taxon>Lamprobacter</taxon>
    </lineage>
</organism>
<evidence type="ECO:0000313" key="3">
    <source>
        <dbReference type="Proteomes" id="UP001138768"/>
    </source>
</evidence>
<dbReference type="RefSeq" id="WP_200236708.1">
    <property type="nucleotide sequence ID" value="NZ_NRRY01000001.1"/>
</dbReference>
<sequence length="592" mass="67322">MLFPYGLSDFATLRQEGYFYQDRTDRIPQLEAAGRQLLFIRPRRFGKSLLLSMLEHYYDLNRANDFEALFGPLAIGRNPTPLHNRYFVMKWDFSLIQSQGGVHEIEAAIHRHLNDCMRDFAYRYQAVLPQAIDLYPEDALTSWRTTLRALSATPYKLYLLIDEYDNFANEVLMAGRKQDHYEALLYGEGLLKTVFKAVKAAAGGLGLDRVFITGVSPVVMSDITSGYNVAENLYLNPDFNSLCGFTEAEITAMLARMTDEGASWSAVEALETMRTAYNGYCFSPKSQERIYNPTLSLYFLKHLQHTSEYPEPLLDENLAMDRNKLVYIAQLPHGEELLIQALADEQGVPIPQLAMRFGVADMLNAVKDQPFMASLLYYFGVLTLGGQGKLGKTLLRIPNLVARGLYIERLHERWLTTYEDRETSRTLAEEVYLQGDLTSMVAFIESRYYPVLSNRDYRWTNELAVKLAFLTLLFDDRIYLPLSEAEVDHGYVDLALIVRPDMRRFQALDLVLEFKYVSLKALGLSGEQVRAQTPEVLACAAPVAEALAAASEQARRYGKALRKRFGLNEICPFAVVGIGLERVIWRRLDAEA</sequence>
<dbReference type="AlphaFoldDB" id="A0A9X1B2J8"/>
<reference evidence="2 3" key="1">
    <citation type="journal article" date="2020" name="Microorganisms">
        <title>Osmotic Adaptation and Compatible Solute Biosynthesis of Phototrophic Bacteria as Revealed from Genome Analyses.</title>
        <authorList>
            <person name="Imhoff J.F."/>
            <person name="Rahn T."/>
            <person name="Kunzel S."/>
            <person name="Keller A."/>
            <person name="Neulinger S.C."/>
        </authorList>
    </citation>
    <scope>NUCLEOTIDE SEQUENCE [LARGE SCALE GENOMIC DNA]</scope>
    <source>
        <strain evidence="2 3">DSM 25653</strain>
    </source>
</reference>
<proteinExistence type="predicted"/>
<keyword evidence="3" id="KW-1185">Reference proteome</keyword>
<dbReference type="Pfam" id="PF09820">
    <property type="entry name" value="AAA-ATPase_like"/>
    <property type="match status" value="1"/>
</dbReference>
<accession>A0A9X1B2J8</accession>
<comment type="caution">
    <text evidence="2">The sequence shown here is derived from an EMBL/GenBank/DDBJ whole genome shotgun (WGS) entry which is preliminary data.</text>
</comment>
<dbReference type="Proteomes" id="UP001138768">
    <property type="component" value="Unassembled WGS sequence"/>
</dbReference>
<dbReference type="PANTHER" id="PTHR34825:SF2">
    <property type="entry name" value="AAA-ATPASE-LIKE DOMAIN-CONTAINING PROTEIN"/>
    <property type="match status" value="1"/>
</dbReference>